<dbReference type="InterPro" id="IPR038404">
    <property type="entry name" value="TRAP_DctP_sf"/>
</dbReference>
<dbReference type="Pfam" id="PF03480">
    <property type="entry name" value="DctP"/>
    <property type="match status" value="1"/>
</dbReference>
<dbReference type="EMBL" id="NMTQ01000014">
    <property type="protein sequence ID" value="PDX59442.1"/>
    <property type="molecule type" value="Genomic_DNA"/>
</dbReference>
<dbReference type="PROSITE" id="PS51257">
    <property type="entry name" value="PROKAR_LIPOPROTEIN"/>
    <property type="match status" value="1"/>
</dbReference>
<dbReference type="Gene3D" id="3.40.190.170">
    <property type="entry name" value="Bacterial extracellular solute-binding protein, family 7"/>
    <property type="match status" value="1"/>
</dbReference>
<dbReference type="NCBIfam" id="TIGR00787">
    <property type="entry name" value="dctP"/>
    <property type="match status" value="1"/>
</dbReference>
<dbReference type="InterPro" id="IPR004682">
    <property type="entry name" value="TRAP_DctP"/>
</dbReference>
<organism evidence="5 6">
    <name type="scientific">Faecalibacterium langellae</name>
    <dbReference type="NCBI Taxonomy" id="3435293"/>
    <lineage>
        <taxon>Bacteria</taxon>
        <taxon>Bacillati</taxon>
        <taxon>Bacillota</taxon>
        <taxon>Clostridia</taxon>
        <taxon>Eubacteriales</taxon>
        <taxon>Oscillospiraceae</taxon>
        <taxon>Faecalibacterium</taxon>
    </lineage>
</organism>
<dbReference type="CDD" id="cd13603">
    <property type="entry name" value="PBP2_TRAP_Siap_TeaA_like"/>
    <property type="match status" value="1"/>
</dbReference>
<dbReference type="PROSITE" id="PS51318">
    <property type="entry name" value="TAT"/>
    <property type="match status" value="1"/>
</dbReference>
<keyword evidence="6" id="KW-1185">Reference proteome</keyword>
<evidence type="ECO:0000313" key="6">
    <source>
        <dbReference type="Proteomes" id="UP000220752"/>
    </source>
</evidence>
<evidence type="ECO:0000256" key="3">
    <source>
        <dbReference type="ARBA" id="ARBA00022729"/>
    </source>
</evidence>
<dbReference type="InterPro" id="IPR019546">
    <property type="entry name" value="TAT_signal_bac_arc"/>
</dbReference>
<evidence type="ECO:0000313" key="5">
    <source>
        <dbReference type="EMBL" id="PDX59442.1"/>
    </source>
</evidence>
<name>A0A2A6ZDI6_9FIRM</name>
<accession>A0A2A6ZDI6</accession>
<protein>
    <submittedName>
        <fullName evidence="5">TRAP transporter substrate-binding protein DctP</fullName>
    </submittedName>
</protein>
<dbReference type="PIRSF" id="PIRSF006470">
    <property type="entry name" value="DctB"/>
    <property type="match status" value="1"/>
</dbReference>
<dbReference type="Pfam" id="PF10518">
    <property type="entry name" value="TAT_signal"/>
    <property type="match status" value="1"/>
</dbReference>
<dbReference type="RefSeq" id="WP_097776663.1">
    <property type="nucleotide sequence ID" value="NZ_CABMES010000011.1"/>
</dbReference>
<dbReference type="NCBIfam" id="NF037995">
    <property type="entry name" value="TRAP_S1"/>
    <property type="match status" value="1"/>
</dbReference>
<evidence type="ECO:0000256" key="4">
    <source>
        <dbReference type="SAM" id="SignalP"/>
    </source>
</evidence>
<reference evidence="5 6" key="1">
    <citation type="journal article" date="2017" name="Front. Microbiol.">
        <title>New Insights into the Diversity of the Genus Faecalibacterium.</title>
        <authorList>
            <person name="Benevides L."/>
            <person name="Burman S."/>
            <person name="Martin R."/>
            <person name="Robert V."/>
            <person name="Thomas M."/>
            <person name="Miquel S."/>
            <person name="Chain F."/>
            <person name="Sokol H."/>
            <person name="Bermudez-Humaran L.G."/>
            <person name="Morrison M."/>
            <person name="Langella P."/>
            <person name="Azevedo V.A."/>
            <person name="Chatel J.M."/>
            <person name="Soares S."/>
        </authorList>
    </citation>
    <scope>NUCLEOTIDE SEQUENCE [LARGE SCALE GENOMIC DNA]</scope>
    <source>
        <strain evidence="6">CNCM I-4540</strain>
    </source>
</reference>
<dbReference type="PANTHER" id="PTHR33376">
    <property type="match status" value="1"/>
</dbReference>
<keyword evidence="3 4" id="KW-0732">Signal</keyword>
<proteinExistence type="inferred from homology"/>
<feature type="signal peptide" evidence="4">
    <location>
        <begin position="1"/>
        <end position="23"/>
    </location>
</feature>
<keyword evidence="2" id="KW-0813">Transport</keyword>
<dbReference type="PANTHER" id="PTHR33376:SF7">
    <property type="entry name" value="C4-DICARBOXYLATE-BINDING PROTEIN DCTB"/>
    <property type="match status" value="1"/>
</dbReference>
<feature type="chain" id="PRO_5039576306" evidence="4">
    <location>
        <begin position="24"/>
        <end position="366"/>
    </location>
</feature>
<dbReference type="GO" id="GO:0030288">
    <property type="term" value="C:outer membrane-bounded periplasmic space"/>
    <property type="evidence" value="ECO:0007669"/>
    <property type="project" value="InterPro"/>
</dbReference>
<evidence type="ECO:0000256" key="1">
    <source>
        <dbReference type="ARBA" id="ARBA00009023"/>
    </source>
</evidence>
<dbReference type="InterPro" id="IPR018389">
    <property type="entry name" value="DctP_fam"/>
</dbReference>
<gene>
    <name evidence="5" type="ORF">CGS46_02745</name>
</gene>
<evidence type="ECO:0000256" key="2">
    <source>
        <dbReference type="ARBA" id="ARBA00022448"/>
    </source>
</evidence>
<dbReference type="Proteomes" id="UP000220752">
    <property type="component" value="Unassembled WGS sequence"/>
</dbReference>
<dbReference type="AlphaFoldDB" id="A0A2A6ZDI6"/>
<sequence>MKKISRRNFLKVSGAMAAAGALAACGGSGASTPAASGAASTSTAASAAAAGEDKFASLGDFTMTVGHAQPEGNPRFVSMEQFAADVAEATNGHVKIEVYGNGQLGTEKEMLEQVVAGTVQGMRGGQFDFSPRLLMFTLPFLTNTRAQVTALLQSDLAQKVCAEAEGETGTVIINLCDAGGYRQFSNSKHPIKAPADLKGLKMRTNGMKTIDMTFQAMGATTTTIPYSDLYMGLKTGVADGQENPWVNVEGMKFYEVQKYFTEVNYQFHPDPFYVNAAWWNSLPEEYRDIITECATKMGEYNDELIDKNSSAAKQTIVDSGCEVYEPSADELKAFQTAVQSVYDQCVTEGICTADEIKEMQDIVAKA</sequence>
<dbReference type="GO" id="GO:0055085">
    <property type="term" value="P:transmembrane transport"/>
    <property type="evidence" value="ECO:0007669"/>
    <property type="project" value="InterPro"/>
</dbReference>
<comment type="similarity">
    <text evidence="1">Belongs to the bacterial solute-binding protein 7 family.</text>
</comment>
<dbReference type="InterPro" id="IPR006311">
    <property type="entry name" value="TAT_signal"/>
</dbReference>
<comment type="caution">
    <text evidence="5">The sequence shown here is derived from an EMBL/GenBank/DDBJ whole genome shotgun (WGS) entry which is preliminary data.</text>
</comment>